<dbReference type="Pfam" id="PF02902">
    <property type="entry name" value="Peptidase_C48"/>
    <property type="match status" value="1"/>
</dbReference>
<feature type="region of interest" description="Disordered" evidence="5">
    <location>
        <begin position="69"/>
        <end position="98"/>
    </location>
</feature>
<dbReference type="GO" id="GO:0016926">
    <property type="term" value="P:protein desumoylation"/>
    <property type="evidence" value="ECO:0007669"/>
    <property type="project" value="TreeGrafter"/>
</dbReference>
<dbReference type="AlphaFoldDB" id="A0AAD6R0M7"/>
<evidence type="ECO:0000313" key="9">
    <source>
        <dbReference type="Proteomes" id="UP001164929"/>
    </source>
</evidence>
<gene>
    <name evidence="8" type="ORF">NC653_010832</name>
</gene>
<organism evidence="8 9">
    <name type="scientific">Populus alba x Populus x berolinensis</name>
    <dbReference type="NCBI Taxonomy" id="444605"/>
    <lineage>
        <taxon>Eukaryota</taxon>
        <taxon>Viridiplantae</taxon>
        <taxon>Streptophyta</taxon>
        <taxon>Embryophyta</taxon>
        <taxon>Tracheophyta</taxon>
        <taxon>Spermatophyta</taxon>
        <taxon>Magnoliopsida</taxon>
        <taxon>eudicotyledons</taxon>
        <taxon>Gunneridae</taxon>
        <taxon>Pentapetalae</taxon>
        <taxon>rosids</taxon>
        <taxon>fabids</taxon>
        <taxon>Malpighiales</taxon>
        <taxon>Salicaceae</taxon>
        <taxon>Saliceae</taxon>
        <taxon>Populus</taxon>
    </lineage>
</organism>
<evidence type="ECO:0000256" key="4">
    <source>
        <dbReference type="ARBA" id="ARBA00022807"/>
    </source>
</evidence>
<dbReference type="GO" id="GO:0016929">
    <property type="term" value="F:deSUMOylase activity"/>
    <property type="evidence" value="ECO:0007669"/>
    <property type="project" value="TreeGrafter"/>
</dbReference>
<evidence type="ECO:0000256" key="5">
    <source>
        <dbReference type="SAM" id="MobiDB-lite"/>
    </source>
</evidence>
<accession>A0AAD6R0M7</accession>
<dbReference type="PANTHER" id="PTHR12606:SF136">
    <property type="entry name" value="ULP1 PROTEASE FAMILY PROTEIN"/>
    <property type="match status" value="1"/>
</dbReference>
<proteinExistence type="inferred from homology"/>
<evidence type="ECO:0000256" key="3">
    <source>
        <dbReference type="ARBA" id="ARBA00022801"/>
    </source>
</evidence>
<keyword evidence="3" id="KW-0378">Hydrolase</keyword>
<dbReference type="GO" id="GO:0005634">
    <property type="term" value="C:nucleus"/>
    <property type="evidence" value="ECO:0007669"/>
    <property type="project" value="TreeGrafter"/>
</dbReference>
<evidence type="ECO:0000256" key="6">
    <source>
        <dbReference type="SAM" id="SignalP"/>
    </source>
</evidence>
<dbReference type="InterPro" id="IPR038765">
    <property type="entry name" value="Papain-like_cys_pep_sf"/>
</dbReference>
<protein>
    <submittedName>
        <fullName evidence="8">DELLA protein GAIP-like isoform X3</fullName>
    </submittedName>
</protein>
<evidence type="ECO:0000256" key="1">
    <source>
        <dbReference type="ARBA" id="ARBA00005234"/>
    </source>
</evidence>
<evidence type="ECO:0000313" key="8">
    <source>
        <dbReference type="EMBL" id="KAJ7000178.1"/>
    </source>
</evidence>
<dbReference type="Proteomes" id="UP001164929">
    <property type="component" value="Chromosome 4"/>
</dbReference>
<feature type="compositionally biased region" description="Low complexity" evidence="5">
    <location>
        <begin position="69"/>
        <end position="94"/>
    </location>
</feature>
<keyword evidence="2" id="KW-0645">Protease</keyword>
<reference evidence="8 9" key="1">
    <citation type="journal article" date="2023" name="Mol. Ecol. Resour.">
        <title>Chromosome-level genome assembly of a triploid poplar Populus alba 'Berolinensis'.</title>
        <authorList>
            <person name="Chen S."/>
            <person name="Yu Y."/>
            <person name="Wang X."/>
            <person name="Wang S."/>
            <person name="Zhang T."/>
            <person name="Zhou Y."/>
            <person name="He R."/>
            <person name="Meng N."/>
            <person name="Wang Y."/>
            <person name="Liu W."/>
            <person name="Liu Z."/>
            <person name="Liu J."/>
            <person name="Guo Q."/>
            <person name="Huang H."/>
            <person name="Sederoff R.R."/>
            <person name="Wang G."/>
            <person name="Qu G."/>
            <person name="Chen S."/>
        </authorList>
    </citation>
    <scope>NUCLEOTIDE SEQUENCE [LARGE SCALE GENOMIC DNA]</scope>
    <source>
        <strain evidence="8">SC-2020</strain>
    </source>
</reference>
<keyword evidence="9" id="KW-1185">Reference proteome</keyword>
<dbReference type="SUPFAM" id="SSF54001">
    <property type="entry name" value="Cysteine proteinases"/>
    <property type="match status" value="1"/>
</dbReference>
<keyword evidence="6" id="KW-0732">Signal</keyword>
<sequence length="420" mass="48742">MQLISVVVNHLISLPLLLLYIQSPSMCSFVFSCFLNSQSHGSMNTENIGNSDDTMSGTDLNHPITIQEESTSPVVEPEAVSSSEFAEPEVVSSSESDDENECAYNRIRRLTHEKIWSSEEVREYLVSPFTEKESKRLSRWKSRQLTRSIMKIDLKAYRNVAGRDKKLNVPDTSLASLLRIPPSSTLIHEEKQYYVDDSVINAFFDLLKKRQEKFPKWYKRHSSLPTWTMVRKIKTWPSFASLYSLSLTCVQCHGQIYKTFLLSGKWTMMKLQSCINIEEIAGTAKLFIPLCLENHWILICVDMEKREFLWLDSLNSPPDAHHTEKTTISEWLEKHLLPVLGYRNSQQLKLKQLNIPYQTNRIDCGIFVMKYADCLAHCDHFPFTQQDMPHLRLRVFLDIYRGRLPVPPSHVRFLRALHNI</sequence>
<name>A0AAD6R0M7_9ROSI</name>
<feature type="domain" description="Ubiquitin-like protease family profile" evidence="7">
    <location>
        <begin position="176"/>
        <end position="375"/>
    </location>
</feature>
<feature type="chain" id="PRO_5041946820" evidence="6">
    <location>
        <begin position="28"/>
        <end position="420"/>
    </location>
</feature>
<evidence type="ECO:0000256" key="2">
    <source>
        <dbReference type="ARBA" id="ARBA00022670"/>
    </source>
</evidence>
<dbReference type="InterPro" id="IPR003653">
    <property type="entry name" value="Peptidase_C48_C"/>
</dbReference>
<dbReference type="EMBL" id="JAQIZT010000004">
    <property type="protein sequence ID" value="KAJ7000178.1"/>
    <property type="molecule type" value="Genomic_DNA"/>
</dbReference>
<comment type="similarity">
    <text evidence="1">Belongs to the peptidase C48 family.</text>
</comment>
<dbReference type="PROSITE" id="PS50600">
    <property type="entry name" value="ULP_PROTEASE"/>
    <property type="match status" value="1"/>
</dbReference>
<dbReference type="PANTHER" id="PTHR12606">
    <property type="entry name" value="SENTRIN/SUMO-SPECIFIC PROTEASE"/>
    <property type="match status" value="1"/>
</dbReference>
<dbReference type="Gene3D" id="3.40.395.10">
    <property type="entry name" value="Adenoviral Proteinase, Chain A"/>
    <property type="match status" value="1"/>
</dbReference>
<dbReference type="GO" id="GO:0006508">
    <property type="term" value="P:proteolysis"/>
    <property type="evidence" value="ECO:0007669"/>
    <property type="project" value="UniProtKB-KW"/>
</dbReference>
<evidence type="ECO:0000259" key="7">
    <source>
        <dbReference type="PROSITE" id="PS50600"/>
    </source>
</evidence>
<keyword evidence="4" id="KW-0788">Thiol protease</keyword>
<feature type="signal peptide" evidence="6">
    <location>
        <begin position="1"/>
        <end position="27"/>
    </location>
</feature>
<comment type="caution">
    <text evidence="8">The sequence shown here is derived from an EMBL/GenBank/DDBJ whole genome shotgun (WGS) entry which is preliminary data.</text>
</comment>